<proteinExistence type="predicted"/>
<comment type="caution">
    <text evidence="2">The sequence shown here is derived from an EMBL/GenBank/DDBJ whole genome shotgun (WGS) entry which is preliminary data.</text>
</comment>
<name>A0A951QLH9_9CYAN</name>
<evidence type="ECO:0000313" key="2">
    <source>
        <dbReference type="EMBL" id="MBW4667923.1"/>
    </source>
</evidence>
<accession>A0A951QLH9</accession>
<evidence type="ECO:0000259" key="1">
    <source>
        <dbReference type="Pfam" id="PF18735"/>
    </source>
</evidence>
<dbReference type="Pfam" id="PF18735">
    <property type="entry name" value="HEPN_RiboL-PSP"/>
    <property type="match status" value="1"/>
</dbReference>
<dbReference type="AlphaFoldDB" id="A0A951QLH9"/>
<evidence type="ECO:0000313" key="3">
    <source>
        <dbReference type="Proteomes" id="UP000729701"/>
    </source>
</evidence>
<reference evidence="2" key="2">
    <citation type="journal article" date="2022" name="Microbiol. Resour. Announc.">
        <title>Metagenome Sequencing to Explore Phylogenomics of Terrestrial Cyanobacteria.</title>
        <authorList>
            <person name="Ward R.D."/>
            <person name="Stajich J.E."/>
            <person name="Johansen J.R."/>
            <person name="Huntemann M."/>
            <person name="Clum A."/>
            <person name="Foster B."/>
            <person name="Foster B."/>
            <person name="Roux S."/>
            <person name="Palaniappan K."/>
            <person name="Varghese N."/>
            <person name="Mukherjee S."/>
            <person name="Reddy T.B.K."/>
            <person name="Daum C."/>
            <person name="Copeland A."/>
            <person name="Chen I.A."/>
            <person name="Ivanova N.N."/>
            <person name="Kyrpides N.C."/>
            <person name="Shapiro N."/>
            <person name="Eloe-Fadrosh E.A."/>
            <person name="Pietrasiak N."/>
        </authorList>
    </citation>
    <scope>NUCLEOTIDE SEQUENCE</scope>
    <source>
        <strain evidence="2">GSE-NOS-MK-12-04C</strain>
    </source>
</reference>
<dbReference type="Proteomes" id="UP000729701">
    <property type="component" value="Unassembled WGS sequence"/>
</dbReference>
<gene>
    <name evidence="2" type="ORF">KME60_10950</name>
</gene>
<organism evidence="2 3">
    <name type="scientific">Cyanomargarita calcarea GSE-NOS-MK-12-04C</name>
    <dbReference type="NCBI Taxonomy" id="2839659"/>
    <lineage>
        <taxon>Bacteria</taxon>
        <taxon>Bacillati</taxon>
        <taxon>Cyanobacteriota</taxon>
        <taxon>Cyanophyceae</taxon>
        <taxon>Nostocales</taxon>
        <taxon>Cyanomargaritaceae</taxon>
        <taxon>Cyanomargarita</taxon>
    </lineage>
</organism>
<sequence>MITNLDAVAEKIVDELLANTGFRFALDLMDDDTIASLISYSGSIGWGLDTYEIIEAWFVEPEKISFSTGVYLDGTPDDETSILGTSILAKIQGEVIQEDEKWEIFDYEVLEADFYPPNDNDYDEYYSSVILSNTDFYGTFLESLEKIEALLYAEVPVINQENTVDVRQYLFRLLYINVITVLETFLSDAFINTVLQKRVLIRKFVESNPEFAKQKFSLQELFSTVDKIDDEVKKYLSSQMWHNLKKVKPMYKATLDIEFPEDLKKFFKAIDVRHDLVHRNGKSKSGEEIILTPENMKELVADIRKLVDYIHNQFGNNNMNTFGS</sequence>
<feature type="domain" description="RiboL-PSP-HEPN" evidence="1">
    <location>
        <begin position="159"/>
        <end position="315"/>
    </location>
</feature>
<reference evidence="2" key="1">
    <citation type="submission" date="2021-05" db="EMBL/GenBank/DDBJ databases">
        <authorList>
            <person name="Pietrasiak N."/>
            <person name="Ward R."/>
            <person name="Stajich J.E."/>
            <person name="Kurbessoian T."/>
        </authorList>
    </citation>
    <scope>NUCLEOTIDE SEQUENCE</scope>
    <source>
        <strain evidence="2">GSE-NOS-MK-12-04C</strain>
    </source>
</reference>
<protein>
    <recommendedName>
        <fullName evidence="1">RiboL-PSP-HEPN domain-containing protein</fullName>
    </recommendedName>
</protein>
<dbReference type="EMBL" id="JAHHGZ010000010">
    <property type="protein sequence ID" value="MBW4667923.1"/>
    <property type="molecule type" value="Genomic_DNA"/>
</dbReference>
<dbReference type="InterPro" id="IPR041519">
    <property type="entry name" value="HEPN_RiboL-PSP"/>
</dbReference>